<organism evidence="1 2">
    <name type="scientific">Pseudoduganella lutea</name>
    <dbReference type="NCBI Taxonomy" id="321985"/>
    <lineage>
        <taxon>Bacteria</taxon>
        <taxon>Pseudomonadati</taxon>
        <taxon>Pseudomonadota</taxon>
        <taxon>Betaproteobacteria</taxon>
        <taxon>Burkholderiales</taxon>
        <taxon>Oxalobacteraceae</taxon>
        <taxon>Telluria group</taxon>
        <taxon>Pseudoduganella</taxon>
    </lineage>
</organism>
<dbReference type="Proteomes" id="UP000290637">
    <property type="component" value="Chromosome"/>
</dbReference>
<keyword evidence="2" id="KW-1185">Reference proteome</keyword>
<dbReference type="AlphaFoldDB" id="A0A4P6L4R4"/>
<sequence length="61" mass="6682">MSDFKQKTEIFEMASGDISVWVDGGIHLKINAPGTDPVELGEQEALKLGELLVRLAIEQRG</sequence>
<proteinExistence type="predicted"/>
<dbReference type="EMBL" id="CP035913">
    <property type="protein sequence ID" value="QBE66325.1"/>
    <property type="molecule type" value="Genomic_DNA"/>
</dbReference>
<reference evidence="1 2" key="1">
    <citation type="submission" date="2019-02" db="EMBL/GenBank/DDBJ databases">
        <title>Draft Genome Sequences of Six Type Strains of the Genus Massilia.</title>
        <authorList>
            <person name="Miess H."/>
            <person name="Frediansyhah A."/>
            <person name="Gross H."/>
        </authorList>
    </citation>
    <scope>NUCLEOTIDE SEQUENCE [LARGE SCALE GENOMIC DNA]</scope>
    <source>
        <strain evidence="1 2">DSM 17473</strain>
    </source>
</reference>
<dbReference type="KEGG" id="plue:EWM63_27895"/>
<dbReference type="OrthoDB" id="8779539at2"/>
<evidence type="ECO:0000313" key="2">
    <source>
        <dbReference type="Proteomes" id="UP000290637"/>
    </source>
</evidence>
<evidence type="ECO:0000313" key="1">
    <source>
        <dbReference type="EMBL" id="QBE66325.1"/>
    </source>
</evidence>
<name>A0A4P6L4R4_9BURK</name>
<dbReference type="RefSeq" id="WP_130189433.1">
    <property type="nucleotide sequence ID" value="NZ_CP035913.1"/>
</dbReference>
<gene>
    <name evidence="1" type="ORF">EWM63_27895</name>
</gene>
<protein>
    <submittedName>
        <fullName evidence="1">Uncharacterized protein</fullName>
    </submittedName>
</protein>
<accession>A0A4P6L4R4</accession>